<dbReference type="AlphaFoldDB" id="A0A5J5IPX5"/>
<organism evidence="7 8">
    <name type="scientific">Microbacterium radiodurans</name>
    <dbReference type="NCBI Taxonomy" id="661398"/>
    <lineage>
        <taxon>Bacteria</taxon>
        <taxon>Bacillati</taxon>
        <taxon>Actinomycetota</taxon>
        <taxon>Actinomycetes</taxon>
        <taxon>Micrococcales</taxon>
        <taxon>Microbacteriaceae</taxon>
        <taxon>Microbacterium</taxon>
    </lineage>
</organism>
<evidence type="ECO:0000256" key="3">
    <source>
        <dbReference type="ARBA" id="ARBA00022741"/>
    </source>
</evidence>
<evidence type="ECO:0000256" key="2">
    <source>
        <dbReference type="ARBA" id="ARBA00022679"/>
    </source>
</evidence>
<dbReference type="PANTHER" id="PTHR43085">
    <property type="entry name" value="HEXOKINASE FAMILY MEMBER"/>
    <property type="match status" value="1"/>
</dbReference>
<dbReference type="InterPro" id="IPR050306">
    <property type="entry name" value="PfkB_Carbo_kinase"/>
</dbReference>
<keyword evidence="3" id="KW-0547">Nucleotide-binding</keyword>
<dbReference type="Gene3D" id="3.40.1190.20">
    <property type="match status" value="1"/>
</dbReference>
<dbReference type="CDD" id="cd01167">
    <property type="entry name" value="bac_FRK"/>
    <property type="match status" value="1"/>
</dbReference>
<dbReference type="SUPFAM" id="SSF53613">
    <property type="entry name" value="Ribokinase-like"/>
    <property type="match status" value="1"/>
</dbReference>
<dbReference type="InterPro" id="IPR002173">
    <property type="entry name" value="Carboh/pur_kinase_PfkB_CS"/>
</dbReference>
<keyword evidence="8" id="KW-1185">Reference proteome</keyword>
<comment type="caution">
    <text evidence="7">The sequence shown here is derived from an EMBL/GenBank/DDBJ whole genome shotgun (WGS) entry which is preliminary data.</text>
</comment>
<evidence type="ECO:0000313" key="8">
    <source>
        <dbReference type="Proteomes" id="UP000327039"/>
    </source>
</evidence>
<keyword evidence="2" id="KW-0808">Transferase</keyword>
<dbReference type="GO" id="GO:0016301">
    <property type="term" value="F:kinase activity"/>
    <property type="evidence" value="ECO:0007669"/>
    <property type="project" value="UniProtKB-KW"/>
</dbReference>
<dbReference type="Proteomes" id="UP000327039">
    <property type="component" value="Unassembled WGS sequence"/>
</dbReference>
<dbReference type="InterPro" id="IPR029056">
    <property type="entry name" value="Ribokinase-like"/>
</dbReference>
<reference evidence="8" key="1">
    <citation type="submission" date="2019-09" db="EMBL/GenBank/DDBJ databases">
        <title>Mumia zhuanghuii sp. nov. isolated from the intestinal contents of plateau pika (Ochotona curzoniae) in the Qinghai-Tibet plateau of China.</title>
        <authorList>
            <person name="Tian Z."/>
        </authorList>
    </citation>
    <scope>NUCLEOTIDE SEQUENCE [LARGE SCALE GENOMIC DNA]</scope>
    <source>
        <strain evidence="8">DSM 25564</strain>
    </source>
</reference>
<comment type="similarity">
    <text evidence="1">Belongs to the carbohydrate kinase PfkB family.</text>
</comment>
<evidence type="ECO:0000256" key="1">
    <source>
        <dbReference type="ARBA" id="ARBA00010688"/>
    </source>
</evidence>
<accession>A0A5J5IPX5</accession>
<keyword evidence="4 7" id="KW-0418">Kinase</keyword>
<dbReference type="InterPro" id="IPR011611">
    <property type="entry name" value="PfkB_dom"/>
</dbReference>
<dbReference type="PROSITE" id="PS00583">
    <property type="entry name" value="PFKB_KINASES_1"/>
    <property type="match status" value="1"/>
</dbReference>
<dbReference type="EMBL" id="VYRZ01000003">
    <property type="protein sequence ID" value="KAA9085506.1"/>
    <property type="molecule type" value="Genomic_DNA"/>
</dbReference>
<name>A0A5J5IPX5_9MICO</name>
<evidence type="ECO:0000313" key="7">
    <source>
        <dbReference type="EMBL" id="KAA9085506.1"/>
    </source>
</evidence>
<feature type="domain" description="Carbohydrate kinase PfkB" evidence="6">
    <location>
        <begin position="9"/>
        <end position="290"/>
    </location>
</feature>
<evidence type="ECO:0000259" key="6">
    <source>
        <dbReference type="Pfam" id="PF00294"/>
    </source>
</evidence>
<sequence length="302" mass="30802">MMNQHRAPEVLVVGEALVDIVRSGEGDVEHVGGSPANVALGLGRQGVAVALLTRIGDDARGRSIREHVAAAGVDVLAASTTADPTSTAVATIGADGSADYEFDIRWDIDPSATPATARIVHTGSIAAFLEPGAGRVRELIARAGDAIVTFDPNIRPALLGERDDAVRTFESIVPLCTIVKMSDEDAAWLYPGAAVTEVLDRLLCLGAEAGSITRGGDGAILASARGAVEVPGVAVAAVDTIGAGDTFMASLIHSALRDGIPSTPEQLATAGGRAARAAAITVSRAGADLPWSRELDGPFEAS</sequence>
<evidence type="ECO:0000256" key="5">
    <source>
        <dbReference type="ARBA" id="ARBA00022840"/>
    </source>
</evidence>
<evidence type="ECO:0000256" key="4">
    <source>
        <dbReference type="ARBA" id="ARBA00022777"/>
    </source>
</evidence>
<gene>
    <name evidence="7" type="ORF">F6B42_13720</name>
</gene>
<dbReference type="GO" id="GO:0005524">
    <property type="term" value="F:ATP binding"/>
    <property type="evidence" value="ECO:0007669"/>
    <property type="project" value="UniProtKB-KW"/>
</dbReference>
<dbReference type="PANTHER" id="PTHR43085:SF1">
    <property type="entry name" value="PSEUDOURIDINE KINASE-RELATED"/>
    <property type="match status" value="1"/>
</dbReference>
<proteinExistence type="inferred from homology"/>
<dbReference type="Pfam" id="PF00294">
    <property type="entry name" value="PfkB"/>
    <property type="match status" value="1"/>
</dbReference>
<protein>
    <submittedName>
        <fullName evidence="7">Carbohydrate kinase</fullName>
    </submittedName>
</protein>
<dbReference type="OrthoDB" id="9795789at2"/>
<keyword evidence="5" id="KW-0067">ATP-binding</keyword>